<dbReference type="AlphaFoldDB" id="A0A0W1SV53"/>
<proteinExistence type="predicted"/>
<gene>
    <name evidence="2" type="ORF">AUR66_08395</name>
</gene>
<evidence type="ECO:0000313" key="2">
    <source>
        <dbReference type="EMBL" id="KTG30313.1"/>
    </source>
</evidence>
<evidence type="ECO:0000259" key="1">
    <source>
        <dbReference type="Pfam" id="PF03551"/>
    </source>
</evidence>
<dbReference type="InterPro" id="IPR005149">
    <property type="entry name" value="Tscrpt_reg_PadR_N"/>
</dbReference>
<reference evidence="2 3" key="1">
    <citation type="submission" date="2015-12" db="EMBL/GenBank/DDBJ databases">
        <title>Haloferax profundi sp. nov. isolated from the Discovery deep brine-seawater interface in the Red Sea.</title>
        <authorList>
            <person name="Zhang G."/>
            <person name="Stingl U."/>
            <person name="Rashid M."/>
        </authorList>
    </citation>
    <scope>NUCLEOTIDE SEQUENCE [LARGE SCALE GENOMIC DNA]</scope>
    <source>
        <strain evidence="2 3">SB29</strain>
    </source>
</reference>
<organism evidence="2 3">
    <name type="scientific">Haloferax profundi</name>
    <dbReference type="NCBI Taxonomy" id="1544718"/>
    <lineage>
        <taxon>Archaea</taxon>
        <taxon>Methanobacteriati</taxon>
        <taxon>Methanobacteriota</taxon>
        <taxon>Stenosarchaea group</taxon>
        <taxon>Halobacteria</taxon>
        <taxon>Halobacteriales</taxon>
        <taxon>Haloferacaceae</taxon>
        <taxon>Haloferax</taxon>
    </lineage>
</organism>
<keyword evidence="3" id="KW-1185">Reference proteome</keyword>
<dbReference type="RefSeq" id="WP_058571103.1">
    <property type="nucleotide sequence ID" value="NZ_LOPV01000066.1"/>
</dbReference>
<accession>A0A0W1SV53</accession>
<dbReference type="InterPro" id="IPR036388">
    <property type="entry name" value="WH-like_DNA-bd_sf"/>
</dbReference>
<dbReference type="Proteomes" id="UP000053157">
    <property type="component" value="Unassembled WGS sequence"/>
</dbReference>
<dbReference type="SUPFAM" id="SSF46785">
    <property type="entry name" value="Winged helix' DNA-binding domain"/>
    <property type="match status" value="1"/>
</dbReference>
<name>A0A0W1SV53_9EURY</name>
<feature type="domain" description="Transcription regulator PadR N-terminal" evidence="1">
    <location>
        <begin position="11"/>
        <end position="79"/>
    </location>
</feature>
<comment type="caution">
    <text evidence="2">The sequence shown here is derived from an EMBL/GenBank/DDBJ whole genome shotgun (WGS) entry which is preliminary data.</text>
</comment>
<protein>
    <submittedName>
        <fullName evidence="2">PadR family transcriptional regulator</fullName>
    </submittedName>
</protein>
<evidence type="ECO:0000313" key="3">
    <source>
        <dbReference type="Proteomes" id="UP000053157"/>
    </source>
</evidence>
<dbReference type="Pfam" id="PF03551">
    <property type="entry name" value="PadR"/>
    <property type="match status" value="1"/>
</dbReference>
<dbReference type="InterPro" id="IPR036390">
    <property type="entry name" value="WH_DNA-bd_sf"/>
</dbReference>
<dbReference type="OrthoDB" id="190025at2157"/>
<dbReference type="Gene3D" id="1.10.10.10">
    <property type="entry name" value="Winged helix-like DNA-binding domain superfamily/Winged helix DNA-binding domain"/>
    <property type="match status" value="1"/>
</dbReference>
<sequence>MFDLTGFQRDLLYVIEGFDEPHGLAIKQEIENYYENEIHHGRLYPNLDTLVEKGLVDKGEIDRRTNSYQVTARGRREIEARQEWEQHYLTPEKEQTPNQ</sequence>
<dbReference type="EMBL" id="LOPV01000066">
    <property type="protein sequence ID" value="KTG30313.1"/>
    <property type="molecule type" value="Genomic_DNA"/>
</dbReference>